<feature type="transmembrane region" description="Helical" evidence="1">
    <location>
        <begin position="12"/>
        <end position="32"/>
    </location>
</feature>
<feature type="transmembrane region" description="Helical" evidence="1">
    <location>
        <begin position="137"/>
        <end position="155"/>
    </location>
</feature>
<keyword evidence="1" id="KW-0472">Membrane</keyword>
<dbReference type="EMBL" id="PGGK01000007">
    <property type="protein sequence ID" value="TGC08963.1"/>
    <property type="molecule type" value="Genomic_DNA"/>
</dbReference>
<dbReference type="RefSeq" id="WP_135389791.1">
    <property type="nucleotide sequence ID" value="NZ_PGGK01000007.1"/>
</dbReference>
<dbReference type="AlphaFoldDB" id="A0A4E0PUS3"/>
<dbReference type="Proteomes" id="UP000297295">
    <property type="component" value="Unassembled WGS sequence"/>
</dbReference>
<proteinExistence type="predicted"/>
<comment type="caution">
    <text evidence="2">The sequence shown here is derived from an EMBL/GenBank/DDBJ whole genome shotgun (WGS) entry which is preliminary data.</text>
</comment>
<accession>A0A4E0PUS3</accession>
<protein>
    <submittedName>
        <fullName evidence="2">Uncharacterized protein</fullName>
    </submittedName>
</protein>
<keyword evidence="1" id="KW-1133">Transmembrane helix</keyword>
<keyword evidence="1" id="KW-0812">Transmembrane</keyword>
<evidence type="ECO:0000256" key="1">
    <source>
        <dbReference type="SAM" id="Phobius"/>
    </source>
</evidence>
<sequence length="162" mass="18351">MQNIKISPEDIFLLRKILPLICLITPWEFYFYTSDYSSGWGIKFSVLYANFDVQYGTIFVDLLKQLTLLSYGGFLPSLRTITWSMAALLCIAVVFYELFRQNIEMELSIRTIAILLIACAVMTLISSTAVWNSSFSTIPIAPIFFAFSGCLLLYASSSQETE</sequence>
<name>A0A4E0PUS3_9EURY</name>
<feature type="transmembrane region" description="Helical" evidence="1">
    <location>
        <begin position="111"/>
        <end position="131"/>
    </location>
</feature>
<keyword evidence="3" id="KW-1185">Reference proteome</keyword>
<gene>
    <name evidence="2" type="ORF">CUN85_07995</name>
</gene>
<dbReference type="OrthoDB" id="124575at2157"/>
<reference evidence="2 3" key="1">
    <citation type="submission" date="2017-11" db="EMBL/GenBank/DDBJ databases">
        <title>Isolation and Characterization of Methanogenic Archaea from Saline Meromictic Lake at Siberia.</title>
        <authorList>
            <person name="Shen Y."/>
            <person name="Huang H.-H."/>
            <person name="Lai M.-C."/>
            <person name="Chen S.-C."/>
        </authorList>
    </citation>
    <scope>NUCLEOTIDE SEQUENCE [LARGE SCALE GENOMIC DNA]</scope>
    <source>
        <strain evidence="2 3">SY-01</strain>
    </source>
</reference>
<organism evidence="2 3">
    <name type="scientific">Methanolobus halotolerans</name>
    <dbReference type="NCBI Taxonomy" id="2052935"/>
    <lineage>
        <taxon>Archaea</taxon>
        <taxon>Methanobacteriati</taxon>
        <taxon>Methanobacteriota</taxon>
        <taxon>Stenosarchaea group</taxon>
        <taxon>Methanomicrobia</taxon>
        <taxon>Methanosarcinales</taxon>
        <taxon>Methanosarcinaceae</taxon>
        <taxon>Methanolobus</taxon>
    </lineage>
</organism>
<feature type="transmembrane region" description="Helical" evidence="1">
    <location>
        <begin position="81"/>
        <end position="99"/>
    </location>
</feature>
<evidence type="ECO:0000313" key="3">
    <source>
        <dbReference type="Proteomes" id="UP000297295"/>
    </source>
</evidence>
<evidence type="ECO:0000313" key="2">
    <source>
        <dbReference type="EMBL" id="TGC08963.1"/>
    </source>
</evidence>